<feature type="domain" description="Endonuclease/exonuclease/phosphatase" evidence="3">
    <location>
        <begin position="820"/>
        <end position="956"/>
    </location>
</feature>
<dbReference type="InterPro" id="IPR045939">
    <property type="entry name" value="YhcR_N"/>
</dbReference>
<dbReference type="InterPro" id="IPR005135">
    <property type="entry name" value="Endo/exonuclease/phosphatase"/>
</dbReference>
<dbReference type="EMBL" id="CP147407">
    <property type="protein sequence ID" value="WXB98550.1"/>
    <property type="molecule type" value="Genomic_DNA"/>
</dbReference>
<evidence type="ECO:0000259" key="2">
    <source>
        <dbReference type="Pfam" id="PF13290"/>
    </source>
</evidence>
<evidence type="ECO:0000313" key="6">
    <source>
        <dbReference type="Proteomes" id="UP001377337"/>
    </source>
</evidence>
<feature type="domain" description="Endonuclease YhcR N-terminal" evidence="4">
    <location>
        <begin position="36"/>
        <end position="141"/>
    </location>
</feature>
<dbReference type="Proteomes" id="UP001377337">
    <property type="component" value="Chromosome"/>
</dbReference>
<dbReference type="Pfam" id="PF13290">
    <property type="entry name" value="CHB_HEX_C_1"/>
    <property type="match status" value="1"/>
</dbReference>
<accession>A0ABZ2NMY6</accession>
<organism evidence="5 6">
    <name type="scientific">Metabacillus sediminis</name>
    <dbReference type="NCBI Taxonomy" id="3117746"/>
    <lineage>
        <taxon>Bacteria</taxon>
        <taxon>Bacillati</taxon>
        <taxon>Bacillota</taxon>
        <taxon>Bacilli</taxon>
        <taxon>Bacillales</taxon>
        <taxon>Bacillaceae</taxon>
        <taxon>Metabacillus</taxon>
    </lineage>
</organism>
<dbReference type="SUPFAM" id="SSF56219">
    <property type="entry name" value="DNase I-like"/>
    <property type="match status" value="1"/>
</dbReference>
<dbReference type="PANTHER" id="PTHR42834:SF1">
    <property type="entry name" value="ENDONUCLEASE_EXONUCLEASE_PHOSPHATASE FAMILY PROTEIN (AFU_ORTHOLOGUE AFUA_3G09210)"/>
    <property type="match status" value="1"/>
</dbReference>
<evidence type="ECO:0000313" key="5">
    <source>
        <dbReference type="EMBL" id="WXB98550.1"/>
    </source>
</evidence>
<dbReference type="PANTHER" id="PTHR42834">
    <property type="entry name" value="ENDONUCLEASE/EXONUCLEASE/PHOSPHATASE FAMILY PROTEIN (AFU_ORTHOLOGUE AFUA_3G09210)"/>
    <property type="match status" value="1"/>
</dbReference>
<dbReference type="CDD" id="cd10283">
    <property type="entry name" value="MnuA_DNase1-like"/>
    <property type="match status" value="1"/>
</dbReference>
<dbReference type="Pfam" id="PF19886">
    <property type="entry name" value="DUF6359"/>
    <property type="match status" value="1"/>
</dbReference>
<dbReference type="Gene3D" id="3.60.10.10">
    <property type="entry name" value="Endonuclease/exonuclease/phosphatase"/>
    <property type="match status" value="1"/>
</dbReference>
<dbReference type="RefSeq" id="WP_338781661.1">
    <property type="nucleotide sequence ID" value="NZ_CP147407.1"/>
</dbReference>
<evidence type="ECO:0000259" key="3">
    <source>
        <dbReference type="Pfam" id="PF19580"/>
    </source>
</evidence>
<keyword evidence="1" id="KW-0732">Signal</keyword>
<dbReference type="InterPro" id="IPR036691">
    <property type="entry name" value="Endo/exonu/phosph_ase_sf"/>
</dbReference>
<dbReference type="CDD" id="cd04486">
    <property type="entry name" value="YhcR_OBF_like"/>
    <property type="match status" value="1"/>
</dbReference>
<sequence length="1006" mass="108194">MKRNSKWFVQLTIVFAMILSLLAPGSISVSKAADTLTVADAIANNNGQTAAVEGYIVAHTTGAKSVKYDPPFGNDYNVAIADSSTEKDVNKMVSVQLPASFRAKFGLQTNPANIGKKIQVTGELLAYNGMPGIKNASSMVFSDDTSVPPGAEEKTIASARVLPKGTSASVIGTVTAIFTAGGKNNVFIQDATAGLVVRAASLDSKVKVGDKIKAAGPVNDYFGMPQLEPANLESVEIVQANAGVPAPQIISSQDLNEETEGEIVTIKNISAGTKDSNGNIAASDSIGKFVIKPADSSLLESGKSYDSITGVIDYNFNEYKLVPRSAEDIIEDASAVRPVTANPASGFVKKGTEVTLSTETQGAAIHYTLDGSQPTDQSAKYTEAIKIEKDTVVKAIAMKTGLNSSEAAEFDYKIQKDAVRIHDIQSESHTSPFNGQTVADVEGIVTHVADSSNFYMQDLKPDDNKNTSEGILVYKKSHGLKAGDVVKASGQVKEWVLEGYSEKLQTDLAVTEINASAITKVSSGSALPEPVVIGKDRVAPAEVIDNDQFAAFDPDEDGIDFYESLEGMRVAVENPKVVAPQNYGELVVVPGNVKTNTKSGGLRAEKTDFNPERLHIDINDESFLAKTGDYFEGTINGVMSYGFSNYKMLSPSSDLPKFISGKTERETTSIKSKKDELTVASYNVENFSPADSDEKVTKLAQAIVKNLKNPDIVGLTEMQDNDGPADTGTTAADESFKMLIDKIKALGGPEYAFTDIAPEDKKDGGQPGGNIRVGFLYNKKRVTLAPGTKGTATQAVGYEKGKLTLNPGRINPMNKAFESSRKPLAAQFKFGGENVIVIANHFNSKGGDEPLFGKNQPPLLKSEAQRHQIAGIVNSFVKDIKKKDPQASVIALGDFNDFEFSKTFEILKGSELSNMVEKIKPEERYSYTYQGNSQVLDHILVSKHLAATTKADIVHINSSFMEQQGRASDHDPLLIQVDFSSKKRICSILEQLPDSYKDQYDDLCSR</sequence>
<feature type="chain" id="PRO_5045349136" evidence="1">
    <location>
        <begin position="33"/>
        <end position="1006"/>
    </location>
</feature>
<keyword evidence="6" id="KW-1185">Reference proteome</keyword>
<dbReference type="InterPro" id="IPR059177">
    <property type="entry name" value="GH29D-like_dom"/>
</dbReference>
<proteinExistence type="predicted"/>
<evidence type="ECO:0000256" key="1">
    <source>
        <dbReference type="SAM" id="SignalP"/>
    </source>
</evidence>
<name>A0ABZ2NMY6_9BACI</name>
<reference evidence="5 6" key="1">
    <citation type="submission" date="2024-02" db="EMBL/GenBank/DDBJ databases">
        <title>Seven novel Bacillus-like species.</title>
        <authorList>
            <person name="Liu G."/>
        </authorList>
    </citation>
    <scope>NUCLEOTIDE SEQUENCE [LARGE SCALE GENOMIC DNA]</scope>
    <source>
        <strain evidence="5 6">FJAT-52054</strain>
    </source>
</reference>
<feature type="signal peptide" evidence="1">
    <location>
        <begin position="1"/>
        <end position="32"/>
    </location>
</feature>
<evidence type="ECO:0000259" key="4">
    <source>
        <dbReference type="Pfam" id="PF19886"/>
    </source>
</evidence>
<dbReference type="Pfam" id="PF19580">
    <property type="entry name" value="Exo_endo_phos_3"/>
    <property type="match status" value="1"/>
</dbReference>
<protein>
    <submittedName>
        <fullName evidence="5">DUF6359 domain-containing protein</fullName>
    </submittedName>
</protein>
<gene>
    <name evidence="5" type="ORF">WCV65_08770</name>
</gene>
<feature type="domain" description="GH29D-like beta-sandwich" evidence="2">
    <location>
        <begin position="343"/>
        <end position="407"/>
    </location>
</feature>